<dbReference type="RefSeq" id="WP_283831343.1">
    <property type="nucleotide sequence ID" value="NZ_JASJEU010000007.1"/>
</dbReference>
<gene>
    <name evidence="2" type="ORF">QNJ86_04235</name>
</gene>
<organism evidence="2 3">
    <name type="scientific">Gordonibacter faecis</name>
    <dbReference type="NCBI Taxonomy" id="3047475"/>
    <lineage>
        <taxon>Bacteria</taxon>
        <taxon>Bacillati</taxon>
        <taxon>Actinomycetota</taxon>
        <taxon>Coriobacteriia</taxon>
        <taxon>Eggerthellales</taxon>
        <taxon>Eggerthellaceae</taxon>
        <taxon>Gordonibacter</taxon>
    </lineage>
</organism>
<dbReference type="SUPFAM" id="SSF46785">
    <property type="entry name" value="Winged helix' DNA-binding domain"/>
    <property type="match status" value="1"/>
</dbReference>
<dbReference type="InterPro" id="IPR039422">
    <property type="entry name" value="MarR/SlyA-like"/>
</dbReference>
<feature type="domain" description="HTH marR-type" evidence="1">
    <location>
        <begin position="8"/>
        <end position="144"/>
    </location>
</feature>
<dbReference type="PRINTS" id="PR00598">
    <property type="entry name" value="HTHMARR"/>
</dbReference>
<dbReference type="PROSITE" id="PS50995">
    <property type="entry name" value="HTH_MARR_2"/>
    <property type="match status" value="1"/>
</dbReference>
<dbReference type="InterPro" id="IPR036388">
    <property type="entry name" value="WH-like_DNA-bd_sf"/>
</dbReference>
<dbReference type="EMBL" id="JASJEU010000007">
    <property type="protein sequence ID" value="MDJ1649999.1"/>
    <property type="molecule type" value="Genomic_DNA"/>
</dbReference>
<dbReference type="Gene3D" id="1.10.10.10">
    <property type="entry name" value="Winged helix-like DNA-binding domain superfamily/Winged helix DNA-binding domain"/>
    <property type="match status" value="1"/>
</dbReference>
<evidence type="ECO:0000313" key="3">
    <source>
        <dbReference type="Proteomes" id="UP001232750"/>
    </source>
</evidence>
<keyword evidence="3" id="KW-1185">Reference proteome</keyword>
<dbReference type="PANTHER" id="PTHR33164">
    <property type="entry name" value="TRANSCRIPTIONAL REGULATOR, MARR FAMILY"/>
    <property type="match status" value="1"/>
</dbReference>
<comment type="caution">
    <text evidence="2">The sequence shown here is derived from an EMBL/GenBank/DDBJ whole genome shotgun (WGS) entry which is preliminary data.</text>
</comment>
<dbReference type="PANTHER" id="PTHR33164:SF43">
    <property type="entry name" value="HTH-TYPE TRANSCRIPTIONAL REPRESSOR YETL"/>
    <property type="match status" value="1"/>
</dbReference>
<dbReference type="SMART" id="SM00347">
    <property type="entry name" value="HTH_MARR"/>
    <property type="match status" value="1"/>
</dbReference>
<sequence length="146" mass="17006">MPDTDRPHKNLAQRLVYTVTRYQQHMQNLLKEHGIGQSEYPVLIYLVHHDGPDMFVSQSDIAKRQFRDPALITRAAKGLAKKGYITVETSTTNRARHTLRLTPKGRELARLVDDLVWQWEEQAFANFTDEERRTLKQLLAKLNLPE</sequence>
<name>A0ABT7DKE5_9ACTN</name>
<dbReference type="Proteomes" id="UP001232750">
    <property type="component" value="Unassembled WGS sequence"/>
</dbReference>
<protein>
    <submittedName>
        <fullName evidence="2">MarR family transcriptional regulator</fullName>
    </submittedName>
</protein>
<evidence type="ECO:0000259" key="1">
    <source>
        <dbReference type="PROSITE" id="PS50995"/>
    </source>
</evidence>
<dbReference type="Pfam" id="PF12802">
    <property type="entry name" value="MarR_2"/>
    <property type="match status" value="1"/>
</dbReference>
<reference evidence="2 3" key="1">
    <citation type="submission" date="2023-05" db="EMBL/GenBank/DDBJ databases">
        <title>Gordonibacter KGMB12511T sp. nov., isolated from faeces of healthy Korean.</title>
        <authorList>
            <person name="Kim H.S."/>
            <person name="Kim J.-S."/>
            <person name="Suh M.K."/>
            <person name="Eom M.K."/>
            <person name="Do H.E."/>
            <person name="Lee J.-S."/>
        </authorList>
    </citation>
    <scope>NUCLEOTIDE SEQUENCE [LARGE SCALE GENOMIC DNA]</scope>
    <source>
        <strain evidence="2 3">KGMB12511</strain>
    </source>
</reference>
<accession>A0ABT7DKE5</accession>
<evidence type="ECO:0000313" key="2">
    <source>
        <dbReference type="EMBL" id="MDJ1649999.1"/>
    </source>
</evidence>
<dbReference type="InterPro" id="IPR000835">
    <property type="entry name" value="HTH_MarR-typ"/>
</dbReference>
<dbReference type="InterPro" id="IPR036390">
    <property type="entry name" value="WH_DNA-bd_sf"/>
</dbReference>
<proteinExistence type="predicted"/>